<evidence type="ECO:0000256" key="3">
    <source>
        <dbReference type="ARBA" id="ARBA00022448"/>
    </source>
</evidence>
<keyword evidence="8" id="KW-1185">Reference proteome</keyword>
<dbReference type="PROSITE" id="PS01040">
    <property type="entry name" value="SBP_BACTERIAL_5"/>
    <property type="match status" value="1"/>
</dbReference>
<dbReference type="Pfam" id="PF00496">
    <property type="entry name" value="SBP_bac_5"/>
    <property type="match status" value="1"/>
</dbReference>
<dbReference type="InterPro" id="IPR000914">
    <property type="entry name" value="SBP_5_dom"/>
</dbReference>
<dbReference type="PROSITE" id="PS51257">
    <property type="entry name" value="PROKAR_LIPOPROTEIN"/>
    <property type="match status" value="1"/>
</dbReference>
<feature type="chain" id="PRO_5047421401" evidence="5">
    <location>
        <begin position="20"/>
        <end position="665"/>
    </location>
</feature>
<sequence>MKKYLSYMLCLGLILTLFAGCGGDSSSTSQEAETTQTEEGNALGDSEAMVYRSLYSGEISSMNYLIEGATNEQQVAANVIDTLVEYDSHGEVVPGMAEKWEVSEDGKTWTFHLRKGMKWFDHTGAEVAEVTANDFVASAKYVCDPKNESATDYMILDLIQGAGDYYRKVSDYYGTLAEGVEKKAEDSGADFASVGIKAIDDYTLEYTTVDVYPFFPTCLTYVCYMPAYGAQLDQLGSDFGTAMDKMYYCGSYIVTKYEPQVGRTYEKNYKNWDADNIHITKIDLTYNAEAATIGPAMVLRGELDYADISNNILDEWKSNYPEYLSKSRAVPDYSYFYCFNFRAGSGSPERIKTWTDNGWEPENWDKAVTNSNFRHAVMSAFDRDYAMYALEPEAENRKAVTQRTITPATFTSVNEVDYSKLPEFDNVDQYFFDEAKAKEYKAKAVEELKAAGVKLPVKMVLSYRSDTSDWEQECVLLKQQVEKVLGTDFIECVLYGGPADGFLRQVRRSGMYGFMRCNWGADYEDPSTWAQPFGQNPEIRENDNVVEANSYNDMDIYMDKEGELTPVLKAYYAKVDEAKKIADTEPRYKAFAEAEAMLIEHAIVVPYFIDPASYISTKMDIFEGQYAPCGVSNLRFKGQKLHENYITMDEYTKNYEAWKSKMGLK</sequence>
<dbReference type="EMBL" id="JBHSHL010000003">
    <property type="protein sequence ID" value="MFC4803742.1"/>
    <property type="molecule type" value="Genomic_DNA"/>
</dbReference>
<evidence type="ECO:0000256" key="2">
    <source>
        <dbReference type="ARBA" id="ARBA00005695"/>
    </source>
</evidence>
<dbReference type="PANTHER" id="PTHR30290:SF10">
    <property type="entry name" value="PERIPLASMIC OLIGOPEPTIDE-BINDING PROTEIN-RELATED"/>
    <property type="match status" value="1"/>
</dbReference>
<dbReference type="Gene3D" id="3.10.105.10">
    <property type="entry name" value="Dipeptide-binding Protein, Domain 3"/>
    <property type="match status" value="1"/>
</dbReference>
<name>A0ABV9QHE4_9FIRM</name>
<accession>A0ABV9QHE4</accession>
<dbReference type="Gene3D" id="3.90.76.10">
    <property type="entry name" value="Dipeptide-binding Protein, Domain 1"/>
    <property type="match status" value="1"/>
</dbReference>
<dbReference type="CDD" id="cd08504">
    <property type="entry name" value="PBP2_OppA"/>
    <property type="match status" value="1"/>
</dbReference>
<protein>
    <submittedName>
        <fullName evidence="7">ABC transporter substrate-binding protein</fullName>
    </submittedName>
</protein>
<keyword evidence="3" id="KW-0813">Transport</keyword>
<comment type="similarity">
    <text evidence="2">Belongs to the bacterial solute-binding protein 5 family.</text>
</comment>
<evidence type="ECO:0000313" key="8">
    <source>
        <dbReference type="Proteomes" id="UP001595916"/>
    </source>
</evidence>
<organism evidence="7 8">
    <name type="scientific">Filifactor villosus</name>
    <dbReference type="NCBI Taxonomy" id="29374"/>
    <lineage>
        <taxon>Bacteria</taxon>
        <taxon>Bacillati</taxon>
        <taxon>Bacillota</taxon>
        <taxon>Clostridia</taxon>
        <taxon>Peptostreptococcales</taxon>
        <taxon>Filifactoraceae</taxon>
        <taxon>Filifactor</taxon>
    </lineage>
</organism>
<feature type="domain" description="Solute-binding protein family 5" evidence="6">
    <location>
        <begin position="91"/>
        <end position="536"/>
    </location>
</feature>
<dbReference type="SUPFAM" id="SSF53850">
    <property type="entry name" value="Periplasmic binding protein-like II"/>
    <property type="match status" value="1"/>
</dbReference>
<keyword evidence="4 5" id="KW-0732">Signal</keyword>
<dbReference type="PANTHER" id="PTHR30290">
    <property type="entry name" value="PERIPLASMIC BINDING COMPONENT OF ABC TRANSPORTER"/>
    <property type="match status" value="1"/>
</dbReference>
<feature type="signal peptide" evidence="5">
    <location>
        <begin position="1"/>
        <end position="19"/>
    </location>
</feature>
<evidence type="ECO:0000256" key="5">
    <source>
        <dbReference type="SAM" id="SignalP"/>
    </source>
</evidence>
<evidence type="ECO:0000256" key="1">
    <source>
        <dbReference type="ARBA" id="ARBA00004193"/>
    </source>
</evidence>
<dbReference type="InterPro" id="IPR023765">
    <property type="entry name" value="SBP_5_CS"/>
</dbReference>
<dbReference type="InterPro" id="IPR030678">
    <property type="entry name" value="Peptide/Ni-bd"/>
</dbReference>
<dbReference type="RefSeq" id="WP_379787192.1">
    <property type="nucleotide sequence ID" value="NZ_JBHSHL010000003.1"/>
</dbReference>
<reference evidence="8" key="1">
    <citation type="journal article" date="2019" name="Int. J. Syst. Evol. Microbiol.">
        <title>The Global Catalogue of Microorganisms (GCM) 10K type strain sequencing project: providing services to taxonomists for standard genome sequencing and annotation.</title>
        <authorList>
            <consortium name="The Broad Institute Genomics Platform"/>
            <consortium name="The Broad Institute Genome Sequencing Center for Infectious Disease"/>
            <person name="Wu L."/>
            <person name="Ma J."/>
        </authorList>
    </citation>
    <scope>NUCLEOTIDE SEQUENCE [LARGE SCALE GENOMIC DNA]</scope>
    <source>
        <strain evidence="8">CCUG 46385</strain>
    </source>
</reference>
<dbReference type="Gene3D" id="3.40.190.10">
    <property type="entry name" value="Periplasmic binding protein-like II"/>
    <property type="match status" value="1"/>
</dbReference>
<evidence type="ECO:0000313" key="7">
    <source>
        <dbReference type="EMBL" id="MFC4803742.1"/>
    </source>
</evidence>
<evidence type="ECO:0000256" key="4">
    <source>
        <dbReference type="ARBA" id="ARBA00022729"/>
    </source>
</evidence>
<comment type="caution">
    <text evidence="7">The sequence shown here is derived from an EMBL/GenBank/DDBJ whole genome shotgun (WGS) entry which is preliminary data.</text>
</comment>
<dbReference type="PIRSF" id="PIRSF002741">
    <property type="entry name" value="MppA"/>
    <property type="match status" value="1"/>
</dbReference>
<proteinExistence type="inferred from homology"/>
<gene>
    <name evidence="7" type="ORF">ACFO4R_01475</name>
</gene>
<dbReference type="InterPro" id="IPR039424">
    <property type="entry name" value="SBP_5"/>
</dbReference>
<comment type="subcellular location">
    <subcellularLocation>
        <location evidence="1">Cell membrane</location>
        <topology evidence="1">Lipid-anchor</topology>
    </subcellularLocation>
</comment>
<dbReference type="Proteomes" id="UP001595916">
    <property type="component" value="Unassembled WGS sequence"/>
</dbReference>
<evidence type="ECO:0000259" key="6">
    <source>
        <dbReference type="Pfam" id="PF00496"/>
    </source>
</evidence>